<dbReference type="STRING" id="57577.A0A2K3KDM9"/>
<reference evidence="2 3" key="1">
    <citation type="journal article" date="2014" name="Am. J. Bot.">
        <title>Genome assembly and annotation for red clover (Trifolium pratense; Fabaceae).</title>
        <authorList>
            <person name="Istvanek J."/>
            <person name="Jaros M."/>
            <person name="Krenek A."/>
            <person name="Repkova J."/>
        </authorList>
    </citation>
    <scope>NUCLEOTIDE SEQUENCE [LARGE SCALE GENOMIC DNA]</scope>
    <source>
        <strain evidence="3">cv. Tatra</strain>
        <tissue evidence="2">Young leaves</tissue>
    </source>
</reference>
<dbReference type="PANTHER" id="PTHR31871">
    <property type="entry name" value="OS02G0137100 PROTEIN"/>
    <property type="match status" value="1"/>
</dbReference>
<accession>A0A2K3KDM9</accession>
<dbReference type="AlphaFoldDB" id="A0A2K3KDM9"/>
<proteinExistence type="predicted"/>
<dbReference type="EMBL" id="ASHM01092890">
    <property type="protein sequence ID" value="PNX64390.1"/>
    <property type="molecule type" value="Genomic_DNA"/>
</dbReference>
<keyword evidence="1" id="KW-0175">Coiled coil</keyword>
<gene>
    <name evidence="2" type="ORF">L195_g053993</name>
</gene>
<organism evidence="2 3">
    <name type="scientific">Trifolium pratense</name>
    <name type="common">Red clover</name>
    <dbReference type="NCBI Taxonomy" id="57577"/>
    <lineage>
        <taxon>Eukaryota</taxon>
        <taxon>Viridiplantae</taxon>
        <taxon>Streptophyta</taxon>
        <taxon>Embryophyta</taxon>
        <taxon>Tracheophyta</taxon>
        <taxon>Spermatophyta</taxon>
        <taxon>Magnoliopsida</taxon>
        <taxon>eudicotyledons</taxon>
        <taxon>Gunneridae</taxon>
        <taxon>Pentapetalae</taxon>
        <taxon>rosids</taxon>
        <taxon>fabids</taxon>
        <taxon>Fabales</taxon>
        <taxon>Fabaceae</taxon>
        <taxon>Papilionoideae</taxon>
        <taxon>50 kb inversion clade</taxon>
        <taxon>NPAAA clade</taxon>
        <taxon>Hologalegina</taxon>
        <taxon>IRL clade</taxon>
        <taxon>Trifolieae</taxon>
        <taxon>Trifolium</taxon>
    </lineage>
</organism>
<name>A0A2K3KDM9_TRIPR</name>
<evidence type="ECO:0000313" key="3">
    <source>
        <dbReference type="Proteomes" id="UP000236291"/>
    </source>
</evidence>
<feature type="non-terminal residue" evidence="2">
    <location>
        <position position="1"/>
    </location>
</feature>
<dbReference type="InterPro" id="IPR006476">
    <property type="entry name" value="CHP01589_pln"/>
</dbReference>
<evidence type="ECO:0000256" key="1">
    <source>
        <dbReference type="SAM" id="Coils"/>
    </source>
</evidence>
<dbReference type="PANTHER" id="PTHR31871:SF1">
    <property type="entry name" value="HISTIDINE-TRNA LIGASE"/>
    <property type="match status" value="1"/>
</dbReference>
<protein>
    <submittedName>
        <fullName evidence="2">Uncharacterized protein</fullName>
    </submittedName>
</protein>
<sequence length="165" mass="18593">VLQRLEEQNPEFFKAYYTRLALKQQIEEFNKLLEKQKQLMDLEQQTKVASLPTSNGFQYHVASSLPTSSEFHMFAANENIINEAVPNFCIASATPITGTNLESNSHLANEAALDLPNTSNGSFPRNFSLSNISDLDYLFDVQDNYPEAQPFLDCTIDDFDIGSFP</sequence>
<comment type="caution">
    <text evidence="2">The sequence shown here is derived from an EMBL/GenBank/DDBJ whole genome shotgun (WGS) entry which is preliminary data.</text>
</comment>
<feature type="coiled-coil region" evidence="1">
    <location>
        <begin position="19"/>
        <end position="46"/>
    </location>
</feature>
<evidence type="ECO:0000313" key="2">
    <source>
        <dbReference type="EMBL" id="PNX64390.1"/>
    </source>
</evidence>
<reference evidence="2 3" key="2">
    <citation type="journal article" date="2017" name="Front. Plant Sci.">
        <title>Gene Classification and Mining of Molecular Markers Useful in Red Clover (Trifolium pratense) Breeding.</title>
        <authorList>
            <person name="Istvanek J."/>
            <person name="Dluhosova J."/>
            <person name="Dluhos P."/>
            <person name="Patkova L."/>
            <person name="Nedelnik J."/>
            <person name="Repkova J."/>
        </authorList>
    </citation>
    <scope>NUCLEOTIDE SEQUENCE [LARGE SCALE GENOMIC DNA]</scope>
    <source>
        <strain evidence="3">cv. Tatra</strain>
        <tissue evidence="2">Young leaves</tissue>
    </source>
</reference>
<dbReference type="Proteomes" id="UP000236291">
    <property type="component" value="Unassembled WGS sequence"/>
</dbReference>
<dbReference type="ExpressionAtlas" id="A0A2K3KDM9">
    <property type="expression patterns" value="baseline"/>
</dbReference>